<evidence type="ECO:0000313" key="2">
    <source>
        <dbReference type="Proteomes" id="UP000824540"/>
    </source>
</evidence>
<accession>A0A8T2MM65</accession>
<dbReference type="AlphaFoldDB" id="A0A8T2MM65"/>
<comment type="caution">
    <text evidence="1">The sequence shown here is derived from an EMBL/GenBank/DDBJ whole genome shotgun (WGS) entry which is preliminary data.</text>
</comment>
<name>A0A8T2MM65_9TELE</name>
<evidence type="ECO:0000313" key="1">
    <source>
        <dbReference type="EMBL" id="KAG9328633.1"/>
    </source>
</evidence>
<reference evidence="1" key="1">
    <citation type="thesis" date="2021" institute="BYU ScholarsArchive" country="Provo, UT, USA">
        <title>Applications of and Algorithms for Genome Assembly and Genomic Analyses with an Emphasis on Marine Teleosts.</title>
        <authorList>
            <person name="Pickett B.D."/>
        </authorList>
    </citation>
    <scope>NUCLEOTIDE SEQUENCE</scope>
    <source>
        <strain evidence="1">HI-2016</strain>
    </source>
</reference>
<protein>
    <submittedName>
        <fullName evidence="1">Uncharacterized protein</fullName>
    </submittedName>
</protein>
<sequence>ARISWAAKVIPVVILGEAPEQKGEERILIDRGCKVTPMKRSYTWGYVVVVQDLSNSPYSREQKCSGTA</sequence>
<proteinExistence type="predicted"/>
<feature type="non-terminal residue" evidence="1">
    <location>
        <position position="1"/>
    </location>
</feature>
<dbReference type="EMBL" id="JAFBMS010002005">
    <property type="protein sequence ID" value="KAG9328633.1"/>
    <property type="molecule type" value="Genomic_DNA"/>
</dbReference>
<keyword evidence="2" id="KW-1185">Reference proteome</keyword>
<organism evidence="1 2">
    <name type="scientific">Albula glossodonta</name>
    <name type="common">roundjaw bonefish</name>
    <dbReference type="NCBI Taxonomy" id="121402"/>
    <lineage>
        <taxon>Eukaryota</taxon>
        <taxon>Metazoa</taxon>
        <taxon>Chordata</taxon>
        <taxon>Craniata</taxon>
        <taxon>Vertebrata</taxon>
        <taxon>Euteleostomi</taxon>
        <taxon>Actinopterygii</taxon>
        <taxon>Neopterygii</taxon>
        <taxon>Teleostei</taxon>
        <taxon>Albuliformes</taxon>
        <taxon>Albulidae</taxon>
        <taxon>Albula</taxon>
    </lineage>
</organism>
<gene>
    <name evidence="1" type="ORF">JZ751_012689</name>
</gene>
<dbReference type="Proteomes" id="UP000824540">
    <property type="component" value="Unassembled WGS sequence"/>
</dbReference>